<accession>A0ABV6GLT7</accession>
<feature type="transmembrane region" description="Helical" evidence="1">
    <location>
        <begin position="97"/>
        <end position="116"/>
    </location>
</feature>
<name>A0ABV6GLT7_9BACI</name>
<keyword evidence="1" id="KW-1133">Transmembrane helix</keyword>
<dbReference type="InterPro" id="IPR007349">
    <property type="entry name" value="DUF418"/>
</dbReference>
<dbReference type="RefSeq" id="WP_378937642.1">
    <property type="nucleotide sequence ID" value="NZ_JBHLVO010000026.1"/>
</dbReference>
<feature type="transmembrane region" description="Helical" evidence="1">
    <location>
        <begin position="21"/>
        <end position="43"/>
    </location>
</feature>
<evidence type="ECO:0000259" key="2">
    <source>
        <dbReference type="Pfam" id="PF04235"/>
    </source>
</evidence>
<feature type="transmembrane region" description="Helical" evidence="1">
    <location>
        <begin position="353"/>
        <end position="374"/>
    </location>
</feature>
<feature type="transmembrane region" description="Helical" evidence="1">
    <location>
        <begin position="63"/>
        <end position="85"/>
    </location>
</feature>
<reference evidence="3 4" key="1">
    <citation type="submission" date="2024-09" db="EMBL/GenBank/DDBJ databases">
        <authorList>
            <person name="Sun Q."/>
            <person name="Mori K."/>
        </authorList>
    </citation>
    <scope>NUCLEOTIDE SEQUENCE [LARGE SCALE GENOMIC DNA]</scope>
    <source>
        <strain evidence="3 4">CCM 7228</strain>
    </source>
</reference>
<feature type="transmembrane region" description="Helical" evidence="1">
    <location>
        <begin position="327"/>
        <end position="347"/>
    </location>
</feature>
<comment type="caution">
    <text evidence="3">The sequence shown here is derived from an EMBL/GenBank/DDBJ whole genome shotgun (WGS) entry which is preliminary data.</text>
</comment>
<keyword evidence="1" id="KW-0812">Transmembrane</keyword>
<feature type="transmembrane region" description="Helical" evidence="1">
    <location>
        <begin position="144"/>
        <end position="165"/>
    </location>
</feature>
<dbReference type="Pfam" id="PF04235">
    <property type="entry name" value="DUF418"/>
    <property type="match status" value="1"/>
</dbReference>
<keyword evidence="1" id="KW-0472">Membrane</keyword>
<feature type="transmembrane region" description="Helical" evidence="1">
    <location>
        <begin position="122"/>
        <end position="137"/>
    </location>
</feature>
<evidence type="ECO:0000313" key="3">
    <source>
        <dbReference type="EMBL" id="MFC0273897.1"/>
    </source>
</evidence>
<dbReference type="PANTHER" id="PTHR30590">
    <property type="entry name" value="INNER MEMBRANE PROTEIN"/>
    <property type="match status" value="1"/>
</dbReference>
<keyword evidence="4" id="KW-1185">Reference proteome</keyword>
<organism evidence="3 4">
    <name type="scientific">Metabacillus herbersteinensis</name>
    <dbReference type="NCBI Taxonomy" id="283816"/>
    <lineage>
        <taxon>Bacteria</taxon>
        <taxon>Bacillati</taxon>
        <taxon>Bacillota</taxon>
        <taxon>Bacilli</taxon>
        <taxon>Bacillales</taxon>
        <taxon>Bacillaceae</taxon>
        <taxon>Metabacillus</taxon>
    </lineage>
</organism>
<evidence type="ECO:0000256" key="1">
    <source>
        <dbReference type="SAM" id="Phobius"/>
    </source>
</evidence>
<dbReference type="PANTHER" id="PTHR30590:SF3">
    <property type="entry name" value="HYPOTHETICAL MEMBRANE SPANNING PROTEIN"/>
    <property type="match status" value="1"/>
</dbReference>
<evidence type="ECO:0000313" key="4">
    <source>
        <dbReference type="Proteomes" id="UP001589854"/>
    </source>
</evidence>
<feature type="transmembrane region" description="Helical" evidence="1">
    <location>
        <begin position="211"/>
        <end position="231"/>
    </location>
</feature>
<sequence length="411" mass="47675">MKSKPISITERIPTIDIIRGFALFGIFLVNMPAFHSPDFFIQMNGLEKEETGFDFWVDLFFQLFIQMKFFTIFSFLFGLGFYIFMNRAEQKGLKTKALFTRRVLVLLLFGLLHLIFMWFGDILHTYAIAGLLLLMFYNRKTKTLLNWAFGLLIVFHALMSIHFLVPTEMLEAIEADMHNSEQGLTEYVNIYTNASYIEWVTYRLGVEIGPILSQLPFTMIPVLAMFLFGLYAGKIGVFQPNSPHWSTVRKTWLVTLILSLPFVTYLALLKLSIIDLGVKQSATTQLFTSLSGISLCFFYITSLMILLKKESWQKRLRPLGYAGQMALTNYLLQTILCFILFLGFGLYGKISLTTGTILCLIIYPLQMWLSFLWLKKYRFGPFEWLWRSLTYGYFQPIKREDAADKLKKTSL</sequence>
<dbReference type="Proteomes" id="UP001589854">
    <property type="component" value="Unassembled WGS sequence"/>
</dbReference>
<protein>
    <submittedName>
        <fullName evidence="3">DUF418 domain-containing protein</fullName>
    </submittedName>
</protein>
<feature type="domain" description="DUF418" evidence="2">
    <location>
        <begin position="232"/>
        <end position="392"/>
    </location>
</feature>
<feature type="transmembrane region" description="Helical" evidence="1">
    <location>
        <begin position="286"/>
        <end position="307"/>
    </location>
</feature>
<proteinExistence type="predicted"/>
<dbReference type="EMBL" id="JBHLVO010000026">
    <property type="protein sequence ID" value="MFC0273897.1"/>
    <property type="molecule type" value="Genomic_DNA"/>
</dbReference>
<feature type="transmembrane region" description="Helical" evidence="1">
    <location>
        <begin position="252"/>
        <end position="274"/>
    </location>
</feature>
<gene>
    <name evidence="3" type="ORF">ACFFIX_21160</name>
</gene>
<dbReference type="InterPro" id="IPR052529">
    <property type="entry name" value="Bact_Transport_Assoc"/>
</dbReference>